<keyword evidence="3" id="KW-1185">Reference proteome</keyword>
<dbReference type="Proteomes" id="UP000076738">
    <property type="component" value="Unassembled WGS sequence"/>
</dbReference>
<gene>
    <name evidence="2" type="ORF">CALVIDRAFT_569595</name>
</gene>
<dbReference type="AlphaFoldDB" id="A0A167FTI9"/>
<protein>
    <submittedName>
        <fullName evidence="2">Uncharacterized protein</fullName>
    </submittedName>
</protein>
<feature type="compositionally biased region" description="Basic and acidic residues" evidence="1">
    <location>
        <begin position="141"/>
        <end position="153"/>
    </location>
</feature>
<feature type="compositionally biased region" description="Acidic residues" evidence="1">
    <location>
        <begin position="166"/>
        <end position="175"/>
    </location>
</feature>
<sequence>MADLNLASLLRLPQVPSPWDATPGEIRDHLRGASQESRDPSFRRSESVAQTSPSEQALDEQEQREVEAATIATPGGAPEEVLSEPRQHEDSELSDEEERSDGFEDTSDEEQDTALRDAGIGKQNERADGPLSPQGEEEEDVLHREPERERDTSEDMPDALNVDPMLLDDEDDNDDTGATQTPQKVLAPLRTEPEAEPDSVQKVPQAPTYDAVVSSCRHLRSQR</sequence>
<proteinExistence type="predicted"/>
<evidence type="ECO:0000313" key="2">
    <source>
        <dbReference type="EMBL" id="KZO89830.1"/>
    </source>
</evidence>
<feature type="compositionally biased region" description="Acidic residues" evidence="1">
    <location>
        <begin position="92"/>
        <end position="112"/>
    </location>
</feature>
<reference evidence="2 3" key="1">
    <citation type="journal article" date="2016" name="Mol. Biol. Evol.">
        <title>Comparative Genomics of Early-Diverging Mushroom-Forming Fungi Provides Insights into the Origins of Lignocellulose Decay Capabilities.</title>
        <authorList>
            <person name="Nagy L.G."/>
            <person name="Riley R."/>
            <person name="Tritt A."/>
            <person name="Adam C."/>
            <person name="Daum C."/>
            <person name="Floudas D."/>
            <person name="Sun H."/>
            <person name="Yadav J.S."/>
            <person name="Pangilinan J."/>
            <person name="Larsson K.H."/>
            <person name="Matsuura K."/>
            <person name="Barry K."/>
            <person name="Labutti K."/>
            <person name="Kuo R."/>
            <person name="Ohm R.A."/>
            <person name="Bhattacharya S.S."/>
            <person name="Shirouzu T."/>
            <person name="Yoshinaga Y."/>
            <person name="Martin F.M."/>
            <person name="Grigoriev I.V."/>
            <person name="Hibbett D.S."/>
        </authorList>
    </citation>
    <scope>NUCLEOTIDE SEQUENCE [LARGE SCALE GENOMIC DNA]</scope>
    <source>
        <strain evidence="2 3">TUFC12733</strain>
    </source>
</reference>
<evidence type="ECO:0000256" key="1">
    <source>
        <dbReference type="SAM" id="MobiDB-lite"/>
    </source>
</evidence>
<dbReference type="EMBL" id="KV417363">
    <property type="protein sequence ID" value="KZO89830.1"/>
    <property type="molecule type" value="Genomic_DNA"/>
</dbReference>
<feature type="region of interest" description="Disordered" evidence="1">
    <location>
        <begin position="13"/>
        <end position="209"/>
    </location>
</feature>
<name>A0A167FTI9_CALVF</name>
<evidence type="ECO:0000313" key="3">
    <source>
        <dbReference type="Proteomes" id="UP000076738"/>
    </source>
</evidence>
<organism evidence="2 3">
    <name type="scientific">Calocera viscosa (strain TUFC12733)</name>
    <dbReference type="NCBI Taxonomy" id="1330018"/>
    <lineage>
        <taxon>Eukaryota</taxon>
        <taxon>Fungi</taxon>
        <taxon>Dikarya</taxon>
        <taxon>Basidiomycota</taxon>
        <taxon>Agaricomycotina</taxon>
        <taxon>Dacrymycetes</taxon>
        <taxon>Dacrymycetales</taxon>
        <taxon>Dacrymycetaceae</taxon>
        <taxon>Calocera</taxon>
    </lineage>
</organism>
<feature type="compositionally biased region" description="Basic and acidic residues" evidence="1">
    <location>
        <begin position="25"/>
        <end position="46"/>
    </location>
</feature>
<accession>A0A167FTI9</accession>